<dbReference type="PANTHER" id="PTHR30146">
    <property type="entry name" value="LACI-RELATED TRANSCRIPTIONAL REPRESSOR"/>
    <property type="match status" value="1"/>
</dbReference>
<evidence type="ECO:0000256" key="1">
    <source>
        <dbReference type="ARBA" id="ARBA00023015"/>
    </source>
</evidence>
<organism evidence="5 6">
    <name type="scientific">Indibacter alkaliphilus (strain CCUG 57479 / KCTC 22604 / LW1)</name>
    <dbReference type="NCBI Taxonomy" id="1189612"/>
    <lineage>
        <taxon>Bacteria</taxon>
        <taxon>Pseudomonadati</taxon>
        <taxon>Bacteroidota</taxon>
        <taxon>Cytophagia</taxon>
        <taxon>Cytophagales</taxon>
        <taxon>Cyclobacteriaceae</taxon>
    </lineage>
</organism>
<evidence type="ECO:0000313" key="5">
    <source>
        <dbReference type="EMBL" id="EOZ92823.1"/>
    </source>
</evidence>
<sequence length="341" mass="37866">MSKDITIYDIAKDAGLSPATVSRALNDHPTVREKTKSKIFKIASKLGYQSNIFAANLRTNRSNNIGVIVPMLDSKFQASVIAGMETVASEAGFNLLISQSLNSQEKELANVHTMFKSRVDGLLVSQTSNEFGTQHFKPFFRKNIPVIFYDRVGNCDNCLGIVIDNVNAAYTATKHLLEQGYKRIFHVLGSEKIDVYRDRLKGYKLALIENHIAYNGDLVMFSKLSEDACEDIIEKMQELEQMPDALFVSNDGCAANCIQVLKSKGICVPDDIAVVGFNNDGISRLVEPNLTTINYPGQEMGEIAMKSLLQRLEDPSSTTLNQTEKISLRSELIIRDSSVKK</sequence>
<proteinExistence type="predicted"/>
<dbReference type="Pfam" id="PF13377">
    <property type="entry name" value="Peripla_BP_3"/>
    <property type="match status" value="1"/>
</dbReference>
<dbReference type="GO" id="GO:0000976">
    <property type="term" value="F:transcription cis-regulatory region binding"/>
    <property type="evidence" value="ECO:0007669"/>
    <property type="project" value="TreeGrafter"/>
</dbReference>
<evidence type="ECO:0000259" key="4">
    <source>
        <dbReference type="PROSITE" id="PS50932"/>
    </source>
</evidence>
<dbReference type="SUPFAM" id="SSF53822">
    <property type="entry name" value="Periplasmic binding protein-like I"/>
    <property type="match status" value="1"/>
</dbReference>
<dbReference type="OrthoDB" id="867148at2"/>
<dbReference type="SUPFAM" id="SSF47413">
    <property type="entry name" value="lambda repressor-like DNA-binding domains"/>
    <property type="match status" value="1"/>
</dbReference>
<dbReference type="CDD" id="cd06267">
    <property type="entry name" value="PBP1_LacI_sugar_binding-like"/>
    <property type="match status" value="1"/>
</dbReference>
<dbReference type="CDD" id="cd01392">
    <property type="entry name" value="HTH_LacI"/>
    <property type="match status" value="1"/>
</dbReference>
<dbReference type="eggNOG" id="COG1609">
    <property type="taxonomic scope" value="Bacteria"/>
</dbReference>
<dbReference type="InterPro" id="IPR046335">
    <property type="entry name" value="LacI/GalR-like_sensor"/>
</dbReference>
<keyword evidence="1" id="KW-0805">Transcription regulation</keyword>
<protein>
    <submittedName>
        <fullName evidence="5">LacI family transcriptional regulator</fullName>
    </submittedName>
</protein>
<name>S2DSH6_INDAL</name>
<dbReference type="GO" id="GO:0003700">
    <property type="term" value="F:DNA-binding transcription factor activity"/>
    <property type="evidence" value="ECO:0007669"/>
    <property type="project" value="TreeGrafter"/>
</dbReference>
<keyword evidence="3" id="KW-0804">Transcription</keyword>
<dbReference type="STRING" id="1189612.A33Q_3914"/>
<evidence type="ECO:0000256" key="2">
    <source>
        <dbReference type="ARBA" id="ARBA00023125"/>
    </source>
</evidence>
<dbReference type="AlphaFoldDB" id="S2DSH6"/>
<dbReference type="InterPro" id="IPR000843">
    <property type="entry name" value="HTH_LacI"/>
</dbReference>
<dbReference type="Gene3D" id="3.40.50.2300">
    <property type="match status" value="2"/>
</dbReference>
<dbReference type="Pfam" id="PF00356">
    <property type="entry name" value="LacI"/>
    <property type="match status" value="1"/>
</dbReference>
<dbReference type="InterPro" id="IPR010982">
    <property type="entry name" value="Lambda_DNA-bd_dom_sf"/>
</dbReference>
<accession>S2DSH6</accession>
<dbReference type="Gene3D" id="1.10.260.40">
    <property type="entry name" value="lambda repressor-like DNA-binding domains"/>
    <property type="match status" value="1"/>
</dbReference>
<dbReference type="Proteomes" id="UP000006073">
    <property type="component" value="Unassembled WGS sequence"/>
</dbReference>
<dbReference type="RefSeq" id="WP_009035058.1">
    <property type="nucleotide sequence ID" value="NZ_ALWO02000049.1"/>
</dbReference>
<dbReference type="PROSITE" id="PS50932">
    <property type="entry name" value="HTH_LACI_2"/>
    <property type="match status" value="1"/>
</dbReference>
<dbReference type="EMBL" id="ALWO02000049">
    <property type="protein sequence ID" value="EOZ92823.1"/>
    <property type="molecule type" value="Genomic_DNA"/>
</dbReference>
<dbReference type="InterPro" id="IPR028082">
    <property type="entry name" value="Peripla_BP_I"/>
</dbReference>
<keyword evidence="6" id="KW-1185">Reference proteome</keyword>
<comment type="caution">
    <text evidence="5">The sequence shown here is derived from an EMBL/GenBank/DDBJ whole genome shotgun (WGS) entry which is preliminary data.</text>
</comment>
<reference evidence="5 6" key="1">
    <citation type="journal article" date="2013" name="Genome Announc.">
        <title>Draft Genome Sequence of Indibacter alkaliphilus Strain LW1T, Isolated from Lonar Lake, a Haloalkaline Lake in the Buldana District of Maharashtra, India.</title>
        <authorList>
            <person name="Singh A."/>
            <person name="Kumar Jangir P."/>
            <person name="Sharma R."/>
            <person name="Singh A."/>
            <person name="Kumar Pinnaka A."/>
            <person name="Shivaji S."/>
        </authorList>
    </citation>
    <scope>NUCLEOTIDE SEQUENCE [LARGE SCALE GENOMIC DNA]</scope>
    <source>
        <strain evidence="6">CCUG 57479 / KCTC 22604 / LW1</strain>
    </source>
</reference>
<feature type="domain" description="HTH lacI-type" evidence="4">
    <location>
        <begin position="5"/>
        <end position="59"/>
    </location>
</feature>
<dbReference type="PANTHER" id="PTHR30146:SF109">
    <property type="entry name" value="HTH-TYPE TRANSCRIPTIONAL REGULATOR GALS"/>
    <property type="match status" value="1"/>
</dbReference>
<dbReference type="SMART" id="SM00354">
    <property type="entry name" value="HTH_LACI"/>
    <property type="match status" value="1"/>
</dbReference>
<gene>
    <name evidence="5" type="ORF">A33Q_3914</name>
</gene>
<evidence type="ECO:0000313" key="6">
    <source>
        <dbReference type="Proteomes" id="UP000006073"/>
    </source>
</evidence>
<evidence type="ECO:0000256" key="3">
    <source>
        <dbReference type="ARBA" id="ARBA00023163"/>
    </source>
</evidence>
<keyword evidence="2" id="KW-0238">DNA-binding</keyword>